<evidence type="ECO:0000259" key="6">
    <source>
        <dbReference type="PROSITE" id="PS50207"/>
    </source>
</evidence>
<evidence type="ECO:0000259" key="7">
    <source>
        <dbReference type="PROSITE" id="PS50208"/>
    </source>
</evidence>
<dbReference type="GO" id="GO:0004197">
    <property type="term" value="F:cysteine-type endopeptidase activity"/>
    <property type="evidence" value="ECO:0007669"/>
    <property type="project" value="InterPro"/>
</dbReference>
<dbReference type="PANTHER" id="PTHR47901:SF8">
    <property type="entry name" value="CASPASE-3"/>
    <property type="match status" value="1"/>
</dbReference>
<evidence type="ECO:0000256" key="3">
    <source>
        <dbReference type="ARBA" id="ARBA00022703"/>
    </source>
</evidence>
<dbReference type="AlphaFoldDB" id="K1QA97"/>
<dbReference type="InterPro" id="IPR015917">
    <property type="entry name" value="Pept_C14A"/>
</dbReference>
<comment type="similarity">
    <text evidence="1 5">Belongs to the peptidase C14A family.</text>
</comment>
<dbReference type="InParanoid" id="K1QA97"/>
<evidence type="ECO:0000256" key="1">
    <source>
        <dbReference type="ARBA" id="ARBA00010134"/>
    </source>
</evidence>
<proteinExistence type="inferred from homology"/>
<feature type="domain" description="Caspase family p20" evidence="7">
    <location>
        <begin position="42"/>
        <end position="125"/>
    </location>
</feature>
<dbReference type="InterPro" id="IPR029030">
    <property type="entry name" value="Caspase-like_dom_sf"/>
</dbReference>
<protein>
    <submittedName>
        <fullName evidence="8">Caspase-2</fullName>
    </submittedName>
</protein>
<dbReference type="SUPFAM" id="SSF52129">
    <property type="entry name" value="Caspase-like"/>
    <property type="match status" value="1"/>
</dbReference>
<dbReference type="InterPro" id="IPR011600">
    <property type="entry name" value="Pept_C14_caspase"/>
</dbReference>
<dbReference type="Gene3D" id="3.40.50.1460">
    <property type="match status" value="2"/>
</dbReference>
<evidence type="ECO:0000256" key="5">
    <source>
        <dbReference type="RuleBase" id="RU003971"/>
    </source>
</evidence>
<evidence type="ECO:0000256" key="2">
    <source>
        <dbReference type="ARBA" id="ARBA00022670"/>
    </source>
</evidence>
<feature type="domain" description="Caspase family p10" evidence="6">
    <location>
        <begin position="128"/>
        <end position="200"/>
    </location>
</feature>
<dbReference type="InterPro" id="IPR002398">
    <property type="entry name" value="Pept_C14"/>
</dbReference>
<organism evidence="8">
    <name type="scientific">Magallana gigas</name>
    <name type="common">Pacific oyster</name>
    <name type="synonym">Crassostrea gigas</name>
    <dbReference type="NCBI Taxonomy" id="29159"/>
    <lineage>
        <taxon>Eukaryota</taxon>
        <taxon>Metazoa</taxon>
        <taxon>Spiralia</taxon>
        <taxon>Lophotrochozoa</taxon>
        <taxon>Mollusca</taxon>
        <taxon>Bivalvia</taxon>
        <taxon>Autobranchia</taxon>
        <taxon>Pteriomorphia</taxon>
        <taxon>Ostreida</taxon>
        <taxon>Ostreoidea</taxon>
        <taxon>Ostreidae</taxon>
        <taxon>Magallana</taxon>
    </lineage>
</organism>
<name>K1QA97_MAGGI</name>
<dbReference type="Pfam" id="PF00656">
    <property type="entry name" value="Peptidase_C14"/>
    <property type="match status" value="2"/>
</dbReference>
<dbReference type="PROSITE" id="PS50208">
    <property type="entry name" value="CASPASE_P20"/>
    <property type="match status" value="1"/>
</dbReference>
<accession>K1QA97</accession>
<dbReference type="EMBL" id="JH823236">
    <property type="protein sequence ID" value="EKC18416.1"/>
    <property type="molecule type" value="Genomic_DNA"/>
</dbReference>
<reference evidence="8" key="1">
    <citation type="journal article" date="2012" name="Nature">
        <title>The oyster genome reveals stress adaptation and complexity of shell formation.</title>
        <authorList>
            <person name="Zhang G."/>
            <person name="Fang X."/>
            <person name="Guo X."/>
            <person name="Li L."/>
            <person name="Luo R."/>
            <person name="Xu F."/>
            <person name="Yang P."/>
            <person name="Zhang L."/>
            <person name="Wang X."/>
            <person name="Qi H."/>
            <person name="Xiong Z."/>
            <person name="Que H."/>
            <person name="Xie Y."/>
            <person name="Holland P.W."/>
            <person name="Paps J."/>
            <person name="Zhu Y."/>
            <person name="Wu F."/>
            <person name="Chen Y."/>
            <person name="Wang J."/>
            <person name="Peng C."/>
            <person name="Meng J."/>
            <person name="Yang L."/>
            <person name="Liu J."/>
            <person name="Wen B."/>
            <person name="Zhang N."/>
            <person name="Huang Z."/>
            <person name="Zhu Q."/>
            <person name="Feng Y."/>
            <person name="Mount A."/>
            <person name="Hedgecock D."/>
            <person name="Xu Z."/>
            <person name="Liu Y."/>
            <person name="Domazet-Loso T."/>
            <person name="Du Y."/>
            <person name="Sun X."/>
            <person name="Zhang S."/>
            <person name="Liu B."/>
            <person name="Cheng P."/>
            <person name="Jiang X."/>
            <person name="Li J."/>
            <person name="Fan D."/>
            <person name="Wang W."/>
            <person name="Fu W."/>
            <person name="Wang T."/>
            <person name="Wang B."/>
            <person name="Zhang J."/>
            <person name="Peng Z."/>
            <person name="Li Y."/>
            <person name="Li N."/>
            <person name="Wang J."/>
            <person name="Chen M."/>
            <person name="He Y."/>
            <person name="Tan F."/>
            <person name="Song X."/>
            <person name="Zheng Q."/>
            <person name="Huang R."/>
            <person name="Yang H."/>
            <person name="Du X."/>
            <person name="Chen L."/>
            <person name="Yang M."/>
            <person name="Gaffney P.M."/>
            <person name="Wang S."/>
            <person name="Luo L."/>
            <person name="She Z."/>
            <person name="Ming Y."/>
            <person name="Huang W."/>
            <person name="Zhang S."/>
            <person name="Huang B."/>
            <person name="Zhang Y."/>
            <person name="Qu T."/>
            <person name="Ni P."/>
            <person name="Miao G."/>
            <person name="Wang J."/>
            <person name="Wang Q."/>
            <person name="Steinberg C.E."/>
            <person name="Wang H."/>
            <person name="Li N."/>
            <person name="Qian L."/>
            <person name="Zhang G."/>
            <person name="Li Y."/>
            <person name="Yang H."/>
            <person name="Liu X."/>
            <person name="Wang J."/>
            <person name="Yin Y."/>
            <person name="Wang J."/>
        </authorList>
    </citation>
    <scope>NUCLEOTIDE SEQUENCE [LARGE SCALE GENOMIC DNA]</scope>
    <source>
        <strain evidence="8">05x7-T-G4-1.051#20</strain>
    </source>
</reference>
<keyword evidence="2" id="KW-0645">Protease</keyword>
<dbReference type="InterPro" id="IPR001309">
    <property type="entry name" value="Pept_C14_p20"/>
</dbReference>
<dbReference type="HOGENOM" id="CLU_1295508_0_0_1"/>
<dbReference type="GO" id="GO:0006915">
    <property type="term" value="P:apoptotic process"/>
    <property type="evidence" value="ECO:0007669"/>
    <property type="project" value="UniProtKB-KW"/>
</dbReference>
<dbReference type="PROSITE" id="PS50207">
    <property type="entry name" value="CASPASE_P10"/>
    <property type="match status" value="1"/>
</dbReference>
<evidence type="ECO:0000313" key="8">
    <source>
        <dbReference type="EMBL" id="EKC18416.1"/>
    </source>
</evidence>
<keyword evidence="4" id="KW-0378">Hydrolase</keyword>
<gene>
    <name evidence="8" type="ORF">CGI_10012552</name>
</gene>
<keyword evidence="3" id="KW-0053">Apoptosis</keyword>
<dbReference type="PRINTS" id="PR00376">
    <property type="entry name" value="IL1BCENZYME"/>
</dbReference>
<sequence>MKSAKGLWGAKWTENPWLAKMLLRSETPYPVQSPRYTMNSYPRGAALIISNKRFENDHRERPGTEQDCRKLKLLYEELGFHVSVKEDLKRYEILRECQIFARDPILAKVDCMVLALLSHGTADNVIRYTSYRDTERGSWFIQEFVDVFYEHADEEHVMDMLTEINKRVSKRNYKDNSSEDSCVQIPCPATSLTKKWYMNPPPFATSFRRTIYY</sequence>
<dbReference type="SMART" id="SM00115">
    <property type="entry name" value="CASc"/>
    <property type="match status" value="1"/>
</dbReference>
<evidence type="ECO:0000256" key="4">
    <source>
        <dbReference type="ARBA" id="ARBA00022801"/>
    </source>
</evidence>
<dbReference type="PANTHER" id="PTHR47901">
    <property type="entry name" value="CASPASE RECRUITMENT DOMAIN-CONTAINING PROTEIN 18"/>
    <property type="match status" value="1"/>
</dbReference>
<dbReference type="InterPro" id="IPR002138">
    <property type="entry name" value="Pept_C14_p10"/>
</dbReference>
<dbReference type="GO" id="GO:0006508">
    <property type="term" value="P:proteolysis"/>
    <property type="evidence" value="ECO:0007669"/>
    <property type="project" value="UniProtKB-KW"/>
</dbReference>